<evidence type="ECO:0000313" key="1">
    <source>
        <dbReference type="EMBL" id="SHE30349.1"/>
    </source>
</evidence>
<reference evidence="2" key="1">
    <citation type="submission" date="2016-11" db="EMBL/GenBank/DDBJ databases">
        <authorList>
            <person name="Varghese N."/>
            <person name="Submissions S."/>
        </authorList>
    </citation>
    <scope>NUCLEOTIDE SEQUENCE [LARGE SCALE GENOMIC DNA]</scope>
    <source>
        <strain evidence="2">DSM 27370</strain>
    </source>
</reference>
<dbReference type="OrthoDB" id="1366685at2"/>
<dbReference type="AlphaFoldDB" id="A0A1M4SDQ8"/>
<dbReference type="EMBL" id="FQUC01000001">
    <property type="protein sequence ID" value="SHE30349.1"/>
    <property type="molecule type" value="Genomic_DNA"/>
</dbReference>
<dbReference type="SUPFAM" id="SSF46955">
    <property type="entry name" value="Putative DNA-binding domain"/>
    <property type="match status" value="1"/>
</dbReference>
<gene>
    <name evidence="1" type="ORF">SAMN05444362_10133</name>
</gene>
<dbReference type="RefSeq" id="WP_157257455.1">
    <property type="nucleotide sequence ID" value="NZ_BBXL01000001.1"/>
</dbReference>
<protein>
    <recommendedName>
        <fullName evidence="3">Helix-turn-helix domain-containing protein</fullName>
    </recommendedName>
</protein>
<dbReference type="InterPro" id="IPR009061">
    <property type="entry name" value="DNA-bd_dom_put_sf"/>
</dbReference>
<proteinExistence type="predicted"/>
<evidence type="ECO:0000313" key="2">
    <source>
        <dbReference type="Proteomes" id="UP000184480"/>
    </source>
</evidence>
<dbReference type="STRING" id="1346286.SAMN05444362_10133"/>
<keyword evidence="2" id="KW-1185">Reference proteome</keyword>
<dbReference type="Proteomes" id="UP000184480">
    <property type="component" value="Unassembled WGS sequence"/>
</dbReference>
<sequence length="58" mass="6651">MTLIKGNKALASHLGVTDVTICNWKRAGRLRYNQIGATIFYDTENLFAERKINNPRKK</sequence>
<name>A0A1M4SDQ8_9BACT</name>
<organism evidence="1 2">
    <name type="scientific">Dysgonomonas macrotermitis</name>
    <dbReference type="NCBI Taxonomy" id="1346286"/>
    <lineage>
        <taxon>Bacteria</taxon>
        <taxon>Pseudomonadati</taxon>
        <taxon>Bacteroidota</taxon>
        <taxon>Bacteroidia</taxon>
        <taxon>Bacteroidales</taxon>
        <taxon>Dysgonomonadaceae</taxon>
        <taxon>Dysgonomonas</taxon>
    </lineage>
</organism>
<evidence type="ECO:0008006" key="3">
    <source>
        <dbReference type="Google" id="ProtNLM"/>
    </source>
</evidence>
<accession>A0A1M4SDQ8</accession>